<dbReference type="AlphaFoldDB" id="A0A426YM66"/>
<organism evidence="1 2">
    <name type="scientific">Ensete ventricosum</name>
    <name type="common">Abyssinian banana</name>
    <name type="synonym">Musa ensete</name>
    <dbReference type="NCBI Taxonomy" id="4639"/>
    <lineage>
        <taxon>Eukaryota</taxon>
        <taxon>Viridiplantae</taxon>
        <taxon>Streptophyta</taxon>
        <taxon>Embryophyta</taxon>
        <taxon>Tracheophyta</taxon>
        <taxon>Spermatophyta</taxon>
        <taxon>Magnoliopsida</taxon>
        <taxon>Liliopsida</taxon>
        <taxon>Zingiberales</taxon>
        <taxon>Musaceae</taxon>
        <taxon>Ensete</taxon>
    </lineage>
</organism>
<evidence type="ECO:0000313" key="2">
    <source>
        <dbReference type="Proteomes" id="UP000287651"/>
    </source>
</evidence>
<dbReference type="Proteomes" id="UP000287651">
    <property type="component" value="Unassembled WGS sequence"/>
</dbReference>
<accession>A0A426YM66</accession>
<evidence type="ECO:0000313" key="1">
    <source>
        <dbReference type="EMBL" id="RRT52826.1"/>
    </source>
</evidence>
<name>A0A426YM66_ENSVE</name>
<protein>
    <submittedName>
        <fullName evidence="1">Uncharacterized protein</fullName>
    </submittedName>
</protein>
<comment type="caution">
    <text evidence="1">The sequence shown here is derived from an EMBL/GenBank/DDBJ whole genome shotgun (WGS) entry which is preliminary data.</text>
</comment>
<dbReference type="EMBL" id="AMZH03011466">
    <property type="protein sequence ID" value="RRT52826.1"/>
    <property type="molecule type" value="Genomic_DNA"/>
</dbReference>
<reference evidence="1 2" key="1">
    <citation type="journal article" date="2014" name="Agronomy (Basel)">
        <title>A Draft Genome Sequence for Ensete ventricosum, the Drought-Tolerant Tree Against Hunger.</title>
        <authorList>
            <person name="Harrison J."/>
            <person name="Moore K.A."/>
            <person name="Paszkiewicz K."/>
            <person name="Jones T."/>
            <person name="Grant M."/>
            <person name="Ambacheew D."/>
            <person name="Muzemil S."/>
            <person name="Studholme D.J."/>
        </authorList>
    </citation>
    <scope>NUCLEOTIDE SEQUENCE [LARGE SCALE GENOMIC DNA]</scope>
</reference>
<sequence length="66" mass="7315">MSSTWMTWKTLWRSLEVDYGGVTMDGGLGHVLRAADGDQGHTWFRGRSLGFDPSPLPGKPSSLLFF</sequence>
<gene>
    <name evidence="1" type="ORF">B296_00004344</name>
</gene>
<proteinExistence type="predicted"/>